<feature type="transmembrane region" description="Helical" evidence="1">
    <location>
        <begin position="117"/>
        <end position="138"/>
    </location>
</feature>
<reference evidence="2" key="1">
    <citation type="submission" date="2017-08" db="EMBL/GenBank/DDBJ databases">
        <authorList>
            <consortium name="Urmite Genomes"/>
        </authorList>
    </citation>
    <scope>NUCLEOTIDE SEQUENCE [LARGE SCALE GENOMIC DNA]</scope>
    <source>
        <strain evidence="2">IHUMI-LCC2</strain>
    </source>
</reference>
<dbReference type="Proteomes" id="UP000236316">
    <property type="component" value="Segment"/>
</dbReference>
<keyword evidence="1" id="KW-0472">Membrane</keyword>
<keyword evidence="3" id="KW-1185">Reference proteome</keyword>
<dbReference type="KEGG" id="vg:35382228"/>
<dbReference type="RefSeq" id="YP_009448646.1">
    <property type="nucleotide sequence ID" value="NC_036594.1"/>
</dbReference>
<gene>
    <name evidence="2" type="ORF">ORPV_440</name>
</gene>
<evidence type="ECO:0000313" key="2">
    <source>
        <dbReference type="EMBL" id="SNW62344.1"/>
    </source>
</evidence>
<organism evidence="2">
    <name type="scientific">Orpheovirus IHUMI-LCC2</name>
    <dbReference type="NCBI Taxonomy" id="2023057"/>
    <lineage>
        <taxon>Viruses</taxon>
        <taxon>Varidnaviria</taxon>
        <taxon>Bamfordvirae</taxon>
        <taxon>Nucleocytoviricota</taxon>
        <taxon>Megaviricetes</taxon>
        <taxon>Pimascovirales</taxon>
        <taxon>Ocovirineae</taxon>
        <taxon>Orpheoviridae</taxon>
        <taxon>Alphaorpheovirus</taxon>
        <taxon>Alphaorpheovirus massiliense</taxon>
    </lineage>
</organism>
<feature type="transmembrane region" description="Helical" evidence="1">
    <location>
        <begin position="7"/>
        <end position="29"/>
    </location>
</feature>
<dbReference type="EMBL" id="LT906555">
    <property type="protein sequence ID" value="SNW62344.1"/>
    <property type="molecule type" value="Genomic_DNA"/>
</dbReference>
<keyword evidence="1 2" id="KW-0812">Transmembrane</keyword>
<protein>
    <submittedName>
        <fullName evidence="2">Transmembrane domain-containing protein</fullName>
    </submittedName>
</protein>
<evidence type="ECO:0000313" key="3">
    <source>
        <dbReference type="Proteomes" id="UP000236316"/>
    </source>
</evidence>
<accession>A0A2I2L490</accession>
<keyword evidence="1" id="KW-1133">Transmembrane helix</keyword>
<name>A0A2I2L490_9VIRU</name>
<proteinExistence type="predicted"/>
<dbReference type="GeneID" id="35382228"/>
<evidence type="ECO:0000256" key="1">
    <source>
        <dbReference type="SAM" id="Phobius"/>
    </source>
</evidence>
<sequence length="178" mass="20466">MSKRNVYVLLFIVTTATVICLSAGIYIVVDYGTEWNLDIQKCKILEVQECILWRERITYKYVVEIPNCGNITLISEPVLTFMKKTTCAEYTSTLINSTVDCVLDGCNIIDRTPKSYIIIPIFIFIACLIFIFGIIDMISECRKLSNKNVENIKDLEVKEEKIKDDMEVVELEMVEVKL</sequence>